<evidence type="ECO:0000313" key="3">
    <source>
        <dbReference type="Proteomes" id="UP000198407"/>
    </source>
</evidence>
<organism evidence="2 3">
    <name type="scientific">Pseudomonas japonica</name>
    <dbReference type="NCBI Taxonomy" id="256466"/>
    <lineage>
        <taxon>Bacteria</taxon>
        <taxon>Pseudomonadati</taxon>
        <taxon>Pseudomonadota</taxon>
        <taxon>Gammaproteobacteria</taxon>
        <taxon>Pseudomonadales</taxon>
        <taxon>Pseudomonadaceae</taxon>
        <taxon>Pseudomonas</taxon>
    </lineage>
</organism>
<dbReference type="STRING" id="1215104.GCA_000730585_00029"/>
<dbReference type="EMBL" id="FZOL01000003">
    <property type="protein sequence ID" value="SNS08804.1"/>
    <property type="molecule type" value="Genomic_DNA"/>
</dbReference>
<gene>
    <name evidence="2" type="ORF">SAMN05444352_10352</name>
</gene>
<dbReference type="Pfam" id="PF12146">
    <property type="entry name" value="Hydrolase_4"/>
    <property type="match status" value="1"/>
</dbReference>
<protein>
    <recommendedName>
        <fullName evidence="1">Serine aminopeptidase S33 domain-containing protein</fullName>
    </recommendedName>
</protein>
<dbReference type="SUPFAM" id="SSF53474">
    <property type="entry name" value="alpha/beta-Hydrolases"/>
    <property type="match status" value="1"/>
</dbReference>
<feature type="domain" description="Serine aminopeptidase S33" evidence="1">
    <location>
        <begin position="22"/>
        <end position="128"/>
    </location>
</feature>
<evidence type="ECO:0000313" key="2">
    <source>
        <dbReference type="EMBL" id="SNS08804.1"/>
    </source>
</evidence>
<keyword evidence="3" id="KW-1185">Reference proteome</keyword>
<dbReference type="Proteomes" id="UP000198407">
    <property type="component" value="Unassembled WGS sequence"/>
</dbReference>
<dbReference type="OrthoDB" id="6630285at2"/>
<dbReference type="InterPro" id="IPR029058">
    <property type="entry name" value="AB_hydrolase_fold"/>
</dbReference>
<dbReference type="AlphaFoldDB" id="A0A239BP37"/>
<dbReference type="Gene3D" id="3.40.50.1820">
    <property type="entry name" value="alpha/beta hydrolase"/>
    <property type="match status" value="1"/>
</dbReference>
<evidence type="ECO:0000259" key="1">
    <source>
        <dbReference type="Pfam" id="PF12146"/>
    </source>
</evidence>
<sequence length="227" mass="24670">MSIEVRYAGQRLHVDHRPGDGDAHLLAIHGAGDGHLGVFAGVRQALWQRGIGSTAFDCIGHGVTGGVKQGSSLREREAQARAVIEATRRPTAIIGASMGAYNAVRLSETCQPSALVLVVPGIYHADAHAVPFGPAFSALIRQPRSWDGSDAWGILSRYRGRLLVIAAGGDEVVPLEIPRRLYDEAVNAQWRSLLVVPGAPHKGLLERMLGDREWRPRLLERLFHAFD</sequence>
<name>A0A239BP37_9PSED</name>
<accession>A0A239BP37</accession>
<dbReference type="InterPro" id="IPR022742">
    <property type="entry name" value="Hydrolase_4"/>
</dbReference>
<proteinExistence type="predicted"/>
<reference evidence="3" key="1">
    <citation type="submission" date="2017-06" db="EMBL/GenBank/DDBJ databases">
        <authorList>
            <person name="Varghese N."/>
            <person name="Submissions S."/>
        </authorList>
    </citation>
    <scope>NUCLEOTIDE SEQUENCE [LARGE SCALE GENOMIC DNA]</scope>
    <source>
        <strain evidence="3">DSM 22348</strain>
    </source>
</reference>
<dbReference type="RefSeq" id="WP_084703035.1">
    <property type="nucleotide sequence ID" value="NZ_FZOL01000003.1"/>
</dbReference>